<dbReference type="EMBL" id="ACFC01000003">
    <property type="protein sequence ID" value="EEE07932.1"/>
    <property type="molecule type" value="Genomic_DNA"/>
</dbReference>
<protein>
    <submittedName>
        <fullName evidence="1">Uncharacterized protein</fullName>
    </submittedName>
</protein>
<accession>B9BMS2</accession>
<reference evidence="1 2" key="1">
    <citation type="journal article" date="2012" name="J. Bacteriol.">
        <title>Draft Genome Sequence Determination for Cystic Fibrosis and Chronic Granulomatous Disease Burkholderia multivorans Isolates.</title>
        <authorList>
            <person name="Varga J.J."/>
            <person name="Losada L."/>
            <person name="Zelazny A.M."/>
            <person name="Brinkac L."/>
            <person name="Harkins D."/>
            <person name="Radune D."/>
            <person name="Hostetler J."/>
            <person name="Sampaio E.P."/>
            <person name="Ronning C.M."/>
            <person name="Nierman W.C."/>
            <person name="Greenberg D.E."/>
            <person name="Holland S.M."/>
            <person name="Goldberg J.B."/>
        </authorList>
    </citation>
    <scope>NUCLEOTIDE SEQUENCE [LARGE SCALE GENOMIC DNA]</scope>
    <source>
        <strain evidence="1 2">CGD2</strain>
    </source>
</reference>
<name>B9BMS2_9BURK</name>
<evidence type="ECO:0000313" key="2">
    <source>
        <dbReference type="Proteomes" id="UP000004535"/>
    </source>
</evidence>
<dbReference type="AlphaFoldDB" id="B9BMS2"/>
<comment type="caution">
    <text evidence="1">The sequence shown here is derived from an EMBL/GenBank/DDBJ whole genome shotgun (WGS) entry which is preliminary data.</text>
</comment>
<gene>
    <name evidence="1" type="ORF">BURMUCGD2_2146</name>
</gene>
<evidence type="ECO:0000313" key="1">
    <source>
        <dbReference type="EMBL" id="EEE07932.1"/>
    </source>
</evidence>
<proteinExistence type="predicted"/>
<organism evidence="1 2">
    <name type="scientific">Burkholderia multivorans CGD2</name>
    <dbReference type="NCBI Taxonomy" id="513052"/>
    <lineage>
        <taxon>Bacteria</taxon>
        <taxon>Pseudomonadati</taxon>
        <taxon>Pseudomonadota</taxon>
        <taxon>Betaproteobacteria</taxon>
        <taxon>Burkholderiales</taxon>
        <taxon>Burkholderiaceae</taxon>
        <taxon>Burkholderia</taxon>
        <taxon>Burkholderia cepacia complex</taxon>
    </lineage>
</organism>
<dbReference type="Proteomes" id="UP000004535">
    <property type="component" value="Unassembled WGS sequence"/>
</dbReference>
<sequence length="43" mass="4623">MFAGPAHVRGLLVGVRARDARTCGPIRARFGALIECRPTRAAM</sequence>